<reference evidence="1" key="2">
    <citation type="submission" date="2023-06" db="EMBL/GenBank/DDBJ databases">
        <authorList>
            <consortium name="Lawrence Berkeley National Laboratory"/>
            <person name="Haridas S."/>
            <person name="Hensen N."/>
            <person name="Bonometti L."/>
            <person name="Westerberg I."/>
            <person name="Brannstrom I.O."/>
            <person name="Guillou S."/>
            <person name="Cros-Aarteil S."/>
            <person name="Calhoun S."/>
            <person name="Kuo A."/>
            <person name="Mondo S."/>
            <person name="Pangilinan J."/>
            <person name="Riley R."/>
            <person name="Labutti K."/>
            <person name="Andreopoulos B."/>
            <person name="Lipzen A."/>
            <person name="Chen C."/>
            <person name="Yanf M."/>
            <person name="Daum C."/>
            <person name="Ng V."/>
            <person name="Clum A."/>
            <person name="Steindorff A."/>
            <person name="Ohm R."/>
            <person name="Martin F."/>
            <person name="Silar P."/>
            <person name="Natvig D."/>
            <person name="Lalanne C."/>
            <person name="Gautier V."/>
            <person name="Ament-Velasquez S.L."/>
            <person name="Kruys A."/>
            <person name="Hutchinson M.I."/>
            <person name="Powell A.J."/>
            <person name="Barry K."/>
            <person name="Miller A.N."/>
            <person name="Grigoriev I.V."/>
            <person name="Debuchy R."/>
            <person name="Gladieux P."/>
            <person name="Thoren M.H."/>
            <person name="Johannesson H."/>
        </authorList>
    </citation>
    <scope>NUCLEOTIDE SEQUENCE</scope>
    <source>
        <strain evidence="1">CBS 118394</strain>
    </source>
</reference>
<evidence type="ECO:0000313" key="2">
    <source>
        <dbReference type="Proteomes" id="UP001283341"/>
    </source>
</evidence>
<dbReference type="AlphaFoldDB" id="A0AAE0ICR9"/>
<dbReference type="Pfam" id="PF13376">
    <property type="entry name" value="OmdA"/>
    <property type="match status" value="1"/>
</dbReference>
<dbReference type="Proteomes" id="UP001283341">
    <property type="component" value="Unassembled WGS sequence"/>
</dbReference>
<protein>
    <submittedName>
        <fullName evidence="1">Bacteriocin-protection, YdeI or OmpD-associated-domain-containing protein</fullName>
    </submittedName>
</protein>
<comment type="caution">
    <text evidence="1">The sequence shown here is derived from an EMBL/GenBank/DDBJ whole genome shotgun (WGS) entry which is preliminary data.</text>
</comment>
<proteinExistence type="predicted"/>
<gene>
    <name evidence="1" type="ORF">B0H66DRAFT_213304</name>
</gene>
<dbReference type="EMBL" id="JAUEDM010000003">
    <property type="protein sequence ID" value="KAK3322719.1"/>
    <property type="molecule type" value="Genomic_DNA"/>
</dbReference>
<reference evidence="1" key="1">
    <citation type="journal article" date="2023" name="Mol. Phylogenet. Evol.">
        <title>Genome-scale phylogeny and comparative genomics of the fungal order Sordariales.</title>
        <authorList>
            <person name="Hensen N."/>
            <person name="Bonometti L."/>
            <person name="Westerberg I."/>
            <person name="Brannstrom I.O."/>
            <person name="Guillou S."/>
            <person name="Cros-Aarteil S."/>
            <person name="Calhoun S."/>
            <person name="Haridas S."/>
            <person name="Kuo A."/>
            <person name="Mondo S."/>
            <person name="Pangilinan J."/>
            <person name="Riley R."/>
            <person name="LaButti K."/>
            <person name="Andreopoulos B."/>
            <person name="Lipzen A."/>
            <person name="Chen C."/>
            <person name="Yan M."/>
            <person name="Daum C."/>
            <person name="Ng V."/>
            <person name="Clum A."/>
            <person name="Steindorff A."/>
            <person name="Ohm R.A."/>
            <person name="Martin F."/>
            <person name="Silar P."/>
            <person name="Natvig D.O."/>
            <person name="Lalanne C."/>
            <person name="Gautier V."/>
            <person name="Ament-Velasquez S.L."/>
            <person name="Kruys A."/>
            <person name="Hutchinson M.I."/>
            <person name="Powell A.J."/>
            <person name="Barry K."/>
            <person name="Miller A.N."/>
            <person name="Grigoriev I.V."/>
            <person name="Debuchy R."/>
            <person name="Gladieux P."/>
            <person name="Hiltunen Thoren M."/>
            <person name="Johannesson H."/>
        </authorList>
    </citation>
    <scope>NUCLEOTIDE SEQUENCE</scope>
    <source>
        <strain evidence="1">CBS 118394</strain>
    </source>
</reference>
<sequence length="212" mass="24217">MSRRLRSTQKVVLQAAAPKPTPVPAAALPIHLFDDASAWESWLETNHTETSGLWLKISKKGSEVASVTYEEALDTALCFGWIDGQRKSHDEHHFLQKFTPRRKNSMWSKRNVGKIATLVEAGRMRQPGQAEVDAAKADGRWQKAYSSQSSIEIPTDFEAALNRNKKAKTFFEALNKSKRYMFLMRIETAKRTDTRRKKIDQFVQLLAEHKTL</sequence>
<keyword evidence="2" id="KW-1185">Reference proteome</keyword>
<accession>A0AAE0ICR9</accession>
<organism evidence="1 2">
    <name type="scientific">Apodospora peruviana</name>
    <dbReference type="NCBI Taxonomy" id="516989"/>
    <lineage>
        <taxon>Eukaryota</taxon>
        <taxon>Fungi</taxon>
        <taxon>Dikarya</taxon>
        <taxon>Ascomycota</taxon>
        <taxon>Pezizomycotina</taxon>
        <taxon>Sordariomycetes</taxon>
        <taxon>Sordariomycetidae</taxon>
        <taxon>Sordariales</taxon>
        <taxon>Lasiosphaeriaceae</taxon>
        <taxon>Apodospora</taxon>
    </lineage>
</organism>
<name>A0AAE0ICR9_9PEZI</name>
<evidence type="ECO:0000313" key="1">
    <source>
        <dbReference type="EMBL" id="KAK3322719.1"/>
    </source>
</evidence>